<keyword evidence="8" id="KW-0378">Hydrolase</keyword>
<dbReference type="GO" id="GO:0070006">
    <property type="term" value="F:metalloaminopeptidase activity"/>
    <property type="evidence" value="ECO:0007669"/>
    <property type="project" value="TreeGrafter"/>
</dbReference>
<evidence type="ECO:0000256" key="13">
    <source>
        <dbReference type="ARBA" id="ARBA00023180"/>
    </source>
</evidence>
<evidence type="ECO:0000256" key="3">
    <source>
        <dbReference type="ARBA" id="ARBA00010136"/>
    </source>
</evidence>
<name>A0A8J2K6Y9_9HEXA</name>
<proteinExistence type="inferred from homology"/>
<accession>A0A8J2K6Y9</accession>
<dbReference type="GO" id="GO:0005615">
    <property type="term" value="C:extracellular space"/>
    <property type="evidence" value="ECO:0007669"/>
    <property type="project" value="TreeGrafter"/>
</dbReference>
<keyword evidence="5" id="KW-1003">Cell membrane</keyword>
<dbReference type="InterPro" id="IPR050344">
    <property type="entry name" value="Peptidase_M1_aminopeptidases"/>
</dbReference>
<evidence type="ECO:0000256" key="11">
    <source>
        <dbReference type="ARBA" id="ARBA00023136"/>
    </source>
</evidence>
<sequence length="260" mass="30791">LMALLNYANANTYALFRKFVNEITEVQYKRLTWTDEETDPHLDRLLKPRIISLSCEQGIGDCRQQARTLFLQWLEGTYVIPTSLRVIIYKWGVAQSNDTIWDTVWQRYRDETDASEKIQLLQALSFTKDPWIISKLLHMARNETLVRRQDYFNLLRYIAYNPNGNPVLWNYYRNEWTYLLERFGANDRQFGRIIKAITENYSEGIQLQEMMTLFEKYPNAGAGTRARESAVENVQNNIQWVTRSLPSINVWLQSHYNSKL</sequence>
<evidence type="ECO:0000256" key="7">
    <source>
        <dbReference type="ARBA" id="ARBA00022723"/>
    </source>
</evidence>
<evidence type="ECO:0000256" key="8">
    <source>
        <dbReference type="ARBA" id="ARBA00022801"/>
    </source>
</evidence>
<comment type="cofactor">
    <cofactor evidence="1">
        <name>Zn(2+)</name>
        <dbReference type="ChEBI" id="CHEBI:29105"/>
    </cofactor>
</comment>
<evidence type="ECO:0000313" key="16">
    <source>
        <dbReference type="Proteomes" id="UP000708208"/>
    </source>
</evidence>
<dbReference type="GO" id="GO:0043171">
    <property type="term" value="P:peptide catabolic process"/>
    <property type="evidence" value="ECO:0007669"/>
    <property type="project" value="TreeGrafter"/>
</dbReference>
<evidence type="ECO:0000256" key="5">
    <source>
        <dbReference type="ARBA" id="ARBA00022475"/>
    </source>
</evidence>
<dbReference type="Proteomes" id="UP000708208">
    <property type="component" value="Unassembled WGS sequence"/>
</dbReference>
<dbReference type="GO" id="GO:0042277">
    <property type="term" value="F:peptide binding"/>
    <property type="evidence" value="ECO:0007669"/>
    <property type="project" value="TreeGrafter"/>
</dbReference>
<gene>
    <name evidence="15" type="ORF">AFUS01_LOCUS21797</name>
</gene>
<dbReference type="AlphaFoldDB" id="A0A8J2K6Y9"/>
<evidence type="ECO:0000313" key="15">
    <source>
        <dbReference type="EMBL" id="CAG7733347.1"/>
    </source>
</evidence>
<feature type="non-terminal residue" evidence="15">
    <location>
        <position position="260"/>
    </location>
</feature>
<dbReference type="InterPro" id="IPR024571">
    <property type="entry name" value="ERAP1-like_C_dom"/>
</dbReference>
<dbReference type="GO" id="GO:0008270">
    <property type="term" value="F:zinc ion binding"/>
    <property type="evidence" value="ECO:0007669"/>
    <property type="project" value="TreeGrafter"/>
</dbReference>
<evidence type="ECO:0000256" key="2">
    <source>
        <dbReference type="ARBA" id="ARBA00004236"/>
    </source>
</evidence>
<evidence type="ECO:0000256" key="1">
    <source>
        <dbReference type="ARBA" id="ARBA00001947"/>
    </source>
</evidence>
<keyword evidence="9" id="KW-0862">Zinc</keyword>
<keyword evidence="6" id="KW-0645">Protease</keyword>
<organism evidence="15 16">
    <name type="scientific">Allacma fusca</name>
    <dbReference type="NCBI Taxonomy" id="39272"/>
    <lineage>
        <taxon>Eukaryota</taxon>
        <taxon>Metazoa</taxon>
        <taxon>Ecdysozoa</taxon>
        <taxon>Arthropoda</taxon>
        <taxon>Hexapoda</taxon>
        <taxon>Collembola</taxon>
        <taxon>Symphypleona</taxon>
        <taxon>Sminthuridae</taxon>
        <taxon>Allacma</taxon>
    </lineage>
</organism>
<reference evidence="15" key="1">
    <citation type="submission" date="2021-06" db="EMBL/GenBank/DDBJ databases">
        <authorList>
            <person name="Hodson N. C."/>
            <person name="Mongue J. A."/>
            <person name="Jaron S. K."/>
        </authorList>
    </citation>
    <scope>NUCLEOTIDE SEQUENCE</scope>
</reference>
<keyword evidence="13" id="KW-0325">Glycoprotein</keyword>
<comment type="caution">
    <text evidence="15">The sequence shown here is derived from an EMBL/GenBank/DDBJ whole genome shotgun (WGS) entry which is preliminary data.</text>
</comment>
<dbReference type="PANTHER" id="PTHR11533">
    <property type="entry name" value="PROTEASE M1 ZINC METALLOPROTEASE"/>
    <property type="match status" value="1"/>
</dbReference>
<feature type="domain" description="ERAP1-like C-terminal" evidence="14">
    <location>
        <begin position="7"/>
        <end position="235"/>
    </location>
</feature>
<dbReference type="GO" id="GO:0006508">
    <property type="term" value="P:proteolysis"/>
    <property type="evidence" value="ECO:0007669"/>
    <property type="project" value="UniProtKB-KW"/>
</dbReference>
<dbReference type="PANTHER" id="PTHR11533:SF276">
    <property type="entry name" value="GLUTAMYL AMINOPEPTIDASE"/>
    <property type="match status" value="1"/>
</dbReference>
<protein>
    <recommendedName>
        <fullName evidence="14">ERAP1-like C-terminal domain-containing protein</fullName>
    </recommendedName>
</protein>
<keyword evidence="11" id="KW-0472">Membrane</keyword>
<dbReference type="Pfam" id="PF11838">
    <property type="entry name" value="ERAP1_C"/>
    <property type="match status" value="1"/>
</dbReference>
<keyword evidence="16" id="KW-1185">Reference proteome</keyword>
<evidence type="ECO:0000256" key="12">
    <source>
        <dbReference type="ARBA" id="ARBA00023157"/>
    </source>
</evidence>
<evidence type="ECO:0000256" key="10">
    <source>
        <dbReference type="ARBA" id="ARBA00023049"/>
    </source>
</evidence>
<evidence type="ECO:0000256" key="6">
    <source>
        <dbReference type="ARBA" id="ARBA00022670"/>
    </source>
</evidence>
<comment type="similarity">
    <text evidence="3">Belongs to the peptidase M1 family.</text>
</comment>
<dbReference type="OrthoDB" id="6626199at2759"/>
<dbReference type="GO" id="GO:0005737">
    <property type="term" value="C:cytoplasm"/>
    <property type="evidence" value="ECO:0007669"/>
    <property type="project" value="TreeGrafter"/>
</dbReference>
<comment type="subcellular location">
    <subcellularLocation>
        <location evidence="2">Cell membrane</location>
    </subcellularLocation>
</comment>
<keyword evidence="10" id="KW-0482">Metalloprotease</keyword>
<evidence type="ECO:0000256" key="4">
    <source>
        <dbReference type="ARBA" id="ARBA00022438"/>
    </source>
</evidence>
<evidence type="ECO:0000259" key="14">
    <source>
        <dbReference type="Pfam" id="PF11838"/>
    </source>
</evidence>
<keyword evidence="12" id="KW-1015">Disulfide bond</keyword>
<dbReference type="FunFam" id="1.25.50.20:FF:000001">
    <property type="entry name" value="Aminopeptidase"/>
    <property type="match status" value="1"/>
</dbReference>
<dbReference type="GO" id="GO:0005886">
    <property type="term" value="C:plasma membrane"/>
    <property type="evidence" value="ECO:0007669"/>
    <property type="project" value="UniProtKB-SubCell"/>
</dbReference>
<keyword evidence="4" id="KW-0031">Aminopeptidase</keyword>
<dbReference type="EMBL" id="CAJVCH010247379">
    <property type="protein sequence ID" value="CAG7733347.1"/>
    <property type="molecule type" value="Genomic_DNA"/>
</dbReference>
<evidence type="ECO:0000256" key="9">
    <source>
        <dbReference type="ARBA" id="ARBA00022833"/>
    </source>
</evidence>
<keyword evidence="7" id="KW-0479">Metal-binding</keyword>